<evidence type="ECO:0000313" key="1">
    <source>
        <dbReference type="EMBL" id="KAF9020577.1"/>
    </source>
</evidence>
<proteinExistence type="predicted"/>
<protein>
    <submittedName>
        <fullName evidence="1">Uncharacterized protein</fullName>
    </submittedName>
</protein>
<name>A0A9P5P0X5_9AGAR</name>
<reference evidence="1" key="1">
    <citation type="submission" date="2020-11" db="EMBL/GenBank/DDBJ databases">
        <authorList>
            <consortium name="DOE Joint Genome Institute"/>
            <person name="Ahrendt S."/>
            <person name="Riley R."/>
            <person name="Andreopoulos W."/>
            <person name="Labutti K."/>
            <person name="Pangilinan J."/>
            <person name="Ruiz-Duenas F.J."/>
            <person name="Barrasa J.M."/>
            <person name="Sanchez-Garcia M."/>
            <person name="Camarero S."/>
            <person name="Miyauchi S."/>
            <person name="Serrano A."/>
            <person name="Linde D."/>
            <person name="Babiker R."/>
            <person name="Drula E."/>
            <person name="Ayuso-Fernandez I."/>
            <person name="Pacheco R."/>
            <person name="Padilla G."/>
            <person name="Ferreira P."/>
            <person name="Barriuso J."/>
            <person name="Kellner H."/>
            <person name="Castanera R."/>
            <person name="Alfaro M."/>
            <person name="Ramirez L."/>
            <person name="Pisabarro A.G."/>
            <person name="Kuo A."/>
            <person name="Tritt A."/>
            <person name="Lipzen A."/>
            <person name="He G."/>
            <person name="Yan M."/>
            <person name="Ng V."/>
            <person name="Cullen D."/>
            <person name="Martin F."/>
            <person name="Rosso M.-N."/>
            <person name="Henrissat B."/>
            <person name="Hibbett D."/>
            <person name="Martinez A.T."/>
            <person name="Grigoriev I.V."/>
        </authorList>
    </citation>
    <scope>NUCLEOTIDE SEQUENCE</scope>
    <source>
        <strain evidence="1">AH 40177</strain>
    </source>
</reference>
<keyword evidence="2" id="KW-1185">Reference proteome</keyword>
<accession>A0A9P5P0X5</accession>
<dbReference type="OrthoDB" id="3258141at2759"/>
<dbReference type="EMBL" id="JADNRY010001137">
    <property type="protein sequence ID" value="KAF9020577.1"/>
    <property type="molecule type" value="Genomic_DNA"/>
</dbReference>
<comment type="caution">
    <text evidence="1">The sequence shown here is derived from an EMBL/GenBank/DDBJ whole genome shotgun (WGS) entry which is preliminary data.</text>
</comment>
<evidence type="ECO:0000313" key="2">
    <source>
        <dbReference type="Proteomes" id="UP000772434"/>
    </source>
</evidence>
<gene>
    <name evidence="1" type="ORF">BDP27DRAFT_1457890</name>
</gene>
<dbReference type="Proteomes" id="UP000772434">
    <property type="component" value="Unassembled WGS sequence"/>
</dbReference>
<organism evidence="1 2">
    <name type="scientific">Rhodocollybia butyracea</name>
    <dbReference type="NCBI Taxonomy" id="206335"/>
    <lineage>
        <taxon>Eukaryota</taxon>
        <taxon>Fungi</taxon>
        <taxon>Dikarya</taxon>
        <taxon>Basidiomycota</taxon>
        <taxon>Agaricomycotina</taxon>
        <taxon>Agaricomycetes</taxon>
        <taxon>Agaricomycetidae</taxon>
        <taxon>Agaricales</taxon>
        <taxon>Marasmiineae</taxon>
        <taxon>Omphalotaceae</taxon>
        <taxon>Rhodocollybia</taxon>
    </lineage>
</organism>
<dbReference type="AlphaFoldDB" id="A0A9P5P0X5"/>
<sequence length="227" mass="25807">MVIYIIRNYTYPKVSLHTAYADVSGASTSDAIYTTSTLLSHSGYHRAIIVGGIHILPRAFLKLPNHPKFVMFTRSGDSKCRILVVDADGLASVPLDPVDYTTGQRPKHHNSHSNHRHEPVASLICLNILRRHTPTWSFYPEILIAQFTGDTVDEASYRLLTQLDLAMLPTEPEESAVDVFAMVLFESLGYLRRPPSAMRNRKKLRFLTCGKNKYVKRERLDYRSQCE</sequence>